<accession>A0A1Z3N8U4</accession>
<evidence type="ECO:0008006" key="4">
    <source>
        <dbReference type="Google" id="ProtNLM"/>
    </source>
</evidence>
<gene>
    <name evidence="2" type="ORF">B9G79_10085</name>
</gene>
<sequence length="156" mass="16329">MVALVFSLLLGGGAVAADVPAGCTSSRNFSAEAYKAWISSGIKAAASKDVAGAPTVGTGQRIDLSLVSGEASSGGFVKFEVSVPGFYIIVSDAYPRMDVTELASGTSFNPVDFGKIRDCGTLSKALRFEFTKAGSYSLGFVSSRDPRLNFMIYKMP</sequence>
<dbReference type="OrthoDB" id="5295338at2"/>
<feature type="signal peptide" evidence="1">
    <location>
        <begin position="1"/>
        <end position="16"/>
    </location>
</feature>
<evidence type="ECO:0000256" key="1">
    <source>
        <dbReference type="SAM" id="SignalP"/>
    </source>
</evidence>
<feature type="chain" id="PRO_5012803097" description="Serine protease spb1" evidence="1">
    <location>
        <begin position="17"/>
        <end position="156"/>
    </location>
</feature>
<evidence type="ECO:0000313" key="2">
    <source>
        <dbReference type="EMBL" id="ASD63890.1"/>
    </source>
</evidence>
<evidence type="ECO:0000313" key="3">
    <source>
        <dbReference type="Proteomes" id="UP000197003"/>
    </source>
</evidence>
<proteinExistence type="predicted"/>
<dbReference type="AlphaFoldDB" id="A0A1Z3N8U4"/>
<protein>
    <recommendedName>
        <fullName evidence="4">Serine protease spb1</fullName>
    </recommendedName>
</protein>
<reference evidence="2 3" key="1">
    <citation type="submission" date="2017-04" db="EMBL/GenBank/DDBJ databases">
        <title>Whole genome sequence of Bdellovibrio bacteriovorus strain SSB218315.</title>
        <authorList>
            <person name="Oyedara O."/>
            <person name="Rodriguez-Perez M.A."/>
        </authorList>
    </citation>
    <scope>NUCLEOTIDE SEQUENCE [LARGE SCALE GENOMIC DNA]</scope>
    <source>
        <strain evidence="2 3">SSB218315</strain>
    </source>
</reference>
<dbReference type="RefSeq" id="WP_088565396.1">
    <property type="nucleotide sequence ID" value="NZ_CP020946.1"/>
</dbReference>
<dbReference type="Proteomes" id="UP000197003">
    <property type="component" value="Chromosome"/>
</dbReference>
<dbReference type="EMBL" id="CP020946">
    <property type="protein sequence ID" value="ASD63890.1"/>
    <property type="molecule type" value="Genomic_DNA"/>
</dbReference>
<keyword evidence="1" id="KW-0732">Signal</keyword>
<organism evidence="2 3">
    <name type="scientific">Bdellovibrio bacteriovorus</name>
    <dbReference type="NCBI Taxonomy" id="959"/>
    <lineage>
        <taxon>Bacteria</taxon>
        <taxon>Pseudomonadati</taxon>
        <taxon>Bdellovibrionota</taxon>
        <taxon>Bdellovibrionia</taxon>
        <taxon>Bdellovibrionales</taxon>
        <taxon>Pseudobdellovibrionaceae</taxon>
        <taxon>Bdellovibrio</taxon>
    </lineage>
</organism>
<name>A0A1Z3N8U4_BDEBC</name>